<dbReference type="SUPFAM" id="SSF51735">
    <property type="entry name" value="NAD(P)-binding Rossmann-fold domains"/>
    <property type="match status" value="1"/>
</dbReference>
<protein>
    <submittedName>
        <fullName evidence="1">Short-chain dehydrogenase</fullName>
    </submittedName>
</protein>
<dbReference type="Proteomes" id="UP000320179">
    <property type="component" value="Chromosome"/>
</dbReference>
<dbReference type="InterPro" id="IPR002347">
    <property type="entry name" value="SDR_fam"/>
</dbReference>
<proteinExistence type="predicted"/>
<organism evidence="1 2">
    <name type="scientific">Myxococcus xanthus</name>
    <dbReference type="NCBI Taxonomy" id="34"/>
    <lineage>
        <taxon>Bacteria</taxon>
        <taxon>Pseudomonadati</taxon>
        <taxon>Myxococcota</taxon>
        <taxon>Myxococcia</taxon>
        <taxon>Myxococcales</taxon>
        <taxon>Cystobacterineae</taxon>
        <taxon>Myxococcaceae</taxon>
        <taxon>Myxococcus</taxon>
    </lineage>
</organism>
<reference evidence="1 2" key="1">
    <citation type="journal article" date="2019" name="Science">
        <title>Social genes are selection hotspots in kin groups of a soil microbe.</title>
        <authorList>
            <person name="Wielgoss S."/>
            <person name="Wolfensberger R."/>
            <person name="Sun L."/>
            <person name="Fiegna F."/>
            <person name="Velicer G.J."/>
        </authorList>
    </citation>
    <scope>NUCLEOTIDE SEQUENCE [LARGE SCALE GENOMIC DNA]</scope>
    <source>
        <strain evidence="1 2">MC3.5.9c15</strain>
    </source>
</reference>
<evidence type="ECO:0000313" key="1">
    <source>
        <dbReference type="EMBL" id="QDE67695.1"/>
    </source>
</evidence>
<name>A0AAE6FYZ3_MYXXA</name>
<dbReference type="AlphaFoldDB" id="A0AAE6FYZ3"/>
<accession>A0AAE6FYZ3</accession>
<dbReference type="EMBL" id="CP017174">
    <property type="protein sequence ID" value="QDE67695.1"/>
    <property type="molecule type" value="Genomic_DNA"/>
</dbReference>
<evidence type="ECO:0000313" key="2">
    <source>
        <dbReference type="Proteomes" id="UP000320179"/>
    </source>
</evidence>
<dbReference type="InterPro" id="IPR036291">
    <property type="entry name" value="NAD(P)-bd_dom_sf"/>
</dbReference>
<dbReference type="Pfam" id="PF00106">
    <property type="entry name" value="adh_short"/>
    <property type="match status" value="1"/>
</dbReference>
<gene>
    <name evidence="1" type="ORF">BHS09_12260</name>
</gene>
<dbReference type="Gene3D" id="3.40.50.720">
    <property type="entry name" value="NAD(P)-binding Rossmann-like Domain"/>
    <property type="match status" value="1"/>
</dbReference>
<sequence length="320" mass="34668">MPAMKPLEGRVALVAGATRGAGRGIATMLGEAGATVYCTGRSVRGQPATGSRPETIEETAEIVDAKGGRGIAVRVDHSVELEVEALCARIQREQGRLDILVNDIWGGDGLTAFGPAFWKQSAAKGQQMFERAVFTHLLTSRHAVPLLLGGERGLIVEITDGDTFGYRGNLWYDLVKMSVIRLAFGMSRELRRTKVTALALTPGFLRSEEMLESFGVTEANWREGAAKDPHFIASESPAYVGRAVAALAADPNVGTKAGRVFSSWALAREYGFTDADGSQPHWGDYFARAFGRPYRVADEDAYMSWRDGPMELASPDWPLG</sequence>
<dbReference type="PANTHER" id="PTHR44147">
    <property type="entry name" value="DEHYDROGENASE/REDUCTASE SDR FAMILY MEMBER 1"/>
    <property type="match status" value="1"/>
</dbReference>
<dbReference type="PRINTS" id="PR00081">
    <property type="entry name" value="GDHRDH"/>
</dbReference>
<dbReference type="PANTHER" id="PTHR44147:SF2">
    <property type="entry name" value="DEHYDROGENASE_REDUCTASE SDR FAMILY MEMBER 1"/>
    <property type="match status" value="1"/>
</dbReference>
<dbReference type="NCBIfam" id="NF006159">
    <property type="entry name" value="PRK08303.1"/>
    <property type="match status" value="1"/>
</dbReference>